<dbReference type="OrthoDB" id="340962at2759"/>
<keyword evidence="1 2" id="KW-0195">Cyclin</keyword>
<dbReference type="PANTHER" id="PTHR10026">
    <property type="entry name" value="CYCLIN"/>
    <property type="match status" value="1"/>
</dbReference>
<evidence type="ECO:0000313" key="6">
    <source>
        <dbReference type="Proteomes" id="UP000054248"/>
    </source>
</evidence>
<dbReference type="CDD" id="cd20525">
    <property type="entry name" value="CYCLIN_CCNH_rpt2"/>
    <property type="match status" value="1"/>
</dbReference>
<organism evidence="5 6">
    <name type="scientific">Tulasnella calospora MUT 4182</name>
    <dbReference type="NCBI Taxonomy" id="1051891"/>
    <lineage>
        <taxon>Eukaryota</taxon>
        <taxon>Fungi</taxon>
        <taxon>Dikarya</taxon>
        <taxon>Basidiomycota</taxon>
        <taxon>Agaricomycotina</taxon>
        <taxon>Agaricomycetes</taxon>
        <taxon>Cantharellales</taxon>
        <taxon>Tulasnellaceae</taxon>
        <taxon>Tulasnella</taxon>
    </lineage>
</organism>
<dbReference type="GO" id="GO:0006357">
    <property type="term" value="P:regulation of transcription by RNA polymerase II"/>
    <property type="evidence" value="ECO:0007669"/>
    <property type="project" value="InterPro"/>
</dbReference>
<comment type="similarity">
    <text evidence="2">Belongs to the cyclin family.</text>
</comment>
<dbReference type="GO" id="GO:0016538">
    <property type="term" value="F:cyclin-dependent protein serine/threonine kinase regulator activity"/>
    <property type="evidence" value="ECO:0007669"/>
    <property type="project" value="InterPro"/>
</dbReference>
<evidence type="ECO:0000256" key="3">
    <source>
        <dbReference type="SAM" id="MobiDB-lite"/>
    </source>
</evidence>
<gene>
    <name evidence="5" type="ORF">M407DRAFT_236590</name>
</gene>
<dbReference type="InterPro" id="IPR013763">
    <property type="entry name" value="Cyclin-like_dom"/>
</dbReference>
<feature type="compositionally biased region" description="Basic and acidic residues" evidence="3">
    <location>
        <begin position="314"/>
        <end position="327"/>
    </location>
</feature>
<sequence length="355" mass="39732">MTVSLNGQASVVKKSLYEGSTQFRHWRFSSTSLAKLRASQNADAVAKIRNAFEDDSPGSSSTIQFLSADEEYLLVKLYISKISQLCAHFRFPEEVEATAVSYLKRFYLRNTVMDYHPKNVMLTAIFLAAKTSNHPIGIEQYVHSIPKTKPADVLDLEFLVAQSLRFEFTVWHAHRALWGIWLDVQTISGFNQATLEDEYGQALERVRASRMTDAELIFTPSQIALACLHSVSPDLAEQWANLKSPNTADAVMETISRIQEIIDTQSGPPDLAMVKDIDRRLKICTNPEKVVGSKAYMAKQAEIEAEAARKRTKKAEGLRANMERDPFADDAPGATLVPTEPQSAALNPTRDHRML</sequence>
<dbReference type="AlphaFoldDB" id="A0A0C3QIG0"/>
<dbReference type="InterPro" id="IPR043198">
    <property type="entry name" value="Cyclin/Ssn8"/>
</dbReference>
<dbReference type="SMART" id="SM00385">
    <property type="entry name" value="CYCLIN"/>
    <property type="match status" value="1"/>
</dbReference>
<protein>
    <recommendedName>
        <fullName evidence="4">Cyclin-like domain-containing protein</fullName>
    </recommendedName>
</protein>
<reference evidence="6" key="2">
    <citation type="submission" date="2015-01" db="EMBL/GenBank/DDBJ databases">
        <title>Evolutionary Origins and Diversification of the Mycorrhizal Mutualists.</title>
        <authorList>
            <consortium name="DOE Joint Genome Institute"/>
            <consortium name="Mycorrhizal Genomics Consortium"/>
            <person name="Kohler A."/>
            <person name="Kuo A."/>
            <person name="Nagy L.G."/>
            <person name="Floudas D."/>
            <person name="Copeland A."/>
            <person name="Barry K.W."/>
            <person name="Cichocki N."/>
            <person name="Veneault-Fourrey C."/>
            <person name="LaButti K."/>
            <person name="Lindquist E.A."/>
            <person name="Lipzen A."/>
            <person name="Lundell T."/>
            <person name="Morin E."/>
            <person name="Murat C."/>
            <person name="Riley R."/>
            <person name="Ohm R."/>
            <person name="Sun H."/>
            <person name="Tunlid A."/>
            <person name="Henrissat B."/>
            <person name="Grigoriev I.V."/>
            <person name="Hibbett D.S."/>
            <person name="Martin F."/>
        </authorList>
    </citation>
    <scope>NUCLEOTIDE SEQUENCE [LARGE SCALE GENOMIC DNA]</scope>
    <source>
        <strain evidence="6">MUT 4182</strain>
    </source>
</reference>
<dbReference type="EMBL" id="KN823036">
    <property type="protein sequence ID" value="KIO25749.1"/>
    <property type="molecule type" value="Genomic_DNA"/>
</dbReference>
<proteinExistence type="inferred from homology"/>
<feature type="domain" description="Cyclin-like" evidence="4">
    <location>
        <begin position="80"/>
        <end position="162"/>
    </location>
</feature>
<accession>A0A0C3QIG0</accession>
<feature type="region of interest" description="Disordered" evidence="3">
    <location>
        <begin position="314"/>
        <end position="355"/>
    </location>
</feature>
<evidence type="ECO:0000256" key="2">
    <source>
        <dbReference type="RuleBase" id="RU000383"/>
    </source>
</evidence>
<dbReference type="InterPro" id="IPR031658">
    <property type="entry name" value="Cyclin_C_2"/>
</dbReference>
<keyword evidence="6" id="KW-1185">Reference proteome</keyword>
<reference evidence="5 6" key="1">
    <citation type="submission" date="2014-04" db="EMBL/GenBank/DDBJ databases">
        <authorList>
            <consortium name="DOE Joint Genome Institute"/>
            <person name="Kuo A."/>
            <person name="Girlanda M."/>
            <person name="Perotto S."/>
            <person name="Kohler A."/>
            <person name="Nagy L.G."/>
            <person name="Floudas D."/>
            <person name="Copeland A."/>
            <person name="Barry K.W."/>
            <person name="Cichocki N."/>
            <person name="Veneault-Fourrey C."/>
            <person name="LaButti K."/>
            <person name="Lindquist E.A."/>
            <person name="Lipzen A."/>
            <person name="Lundell T."/>
            <person name="Morin E."/>
            <person name="Murat C."/>
            <person name="Sun H."/>
            <person name="Tunlid A."/>
            <person name="Henrissat B."/>
            <person name="Grigoriev I.V."/>
            <person name="Hibbett D.S."/>
            <person name="Martin F."/>
            <person name="Nordberg H.P."/>
            <person name="Cantor M.N."/>
            <person name="Hua S.X."/>
        </authorList>
    </citation>
    <scope>NUCLEOTIDE SEQUENCE [LARGE SCALE GENOMIC DNA]</scope>
    <source>
        <strain evidence="5 6">MUT 4182</strain>
    </source>
</reference>
<dbReference type="SUPFAM" id="SSF47954">
    <property type="entry name" value="Cyclin-like"/>
    <property type="match status" value="2"/>
</dbReference>
<dbReference type="InterPro" id="IPR036915">
    <property type="entry name" value="Cyclin-like_sf"/>
</dbReference>
<dbReference type="Pfam" id="PF16899">
    <property type="entry name" value="Cyclin_C_2"/>
    <property type="match status" value="1"/>
</dbReference>
<evidence type="ECO:0000259" key="4">
    <source>
        <dbReference type="SMART" id="SM00385"/>
    </source>
</evidence>
<dbReference type="InterPro" id="IPR006671">
    <property type="entry name" value="Cyclin_N"/>
</dbReference>
<dbReference type="Pfam" id="PF00134">
    <property type="entry name" value="Cyclin_N"/>
    <property type="match status" value="1"/>
</dbReference>
<name>A0A0C3QIG0_9AGAM</name>
<dbReference type="STRING" id="1051891.A0A0C3QIG0"/>
<dbReference type="HOGENOM" id="CLU_022620_4_0_1"/>
<dbReference type="Proteomes" id="UP000054248">
    <property type="component" value="Unassembled WGS sequence"/>
</dbReference>
<dbReference type="CDD" id="cd20524">
    <property type="entry name" value="CYCLIN_CCNH_rpt1"/>
    <property type="match status" value="1"/>
</dbReference>
<dbReference type="Gene3D" id="1.10.472.10">
    <property type="entry name" value="Cyclin-like"/>
    <property type="match status" value="1"/>
</dbReference>
<evidence type="ECO:0000313" key="5">
    <source>
        <dbReference type="EMBL" id="KIO25749.1"/>
    </source>
</evidence>
<evidence type="ECO:0000256" key="1">
    <source>
        <dbReference type="ARBA" id="ARBA00023127"/>
    </source>
</evidence>